<dbReference type="Proteomes" id="UP000591131">
    <property type="component" value="Unassembled WGS sequence"/>
</dbReference>
<gene>
    <name evidence="1" type="ORF">FOL47_001402</name>
</gene>
<name>A0A7J6KS38_PERCH</name>
<dbReference type="EMBL" id="JAAPAO010001327">
    <property type="protein sequence ID" value="KAF4650163.1"/>
    <property type="molecule type" value="Genomic_DNA"/>
</dbReference>
<reference evidence="1 2" key="1">
    <citation type="submission" date="2020-04" db="EMBL/GenBank/DDBJ databases">
        <title>Perkinsus chesapeaki whole genome sequence.</title>
        <authorList>
            <person name="Bogema D.R."/>
        </authorList>
    </citation>
    <scope>NUCLEOTIDE SEQUENCE [LARGE SCALE GENOMIC DNA]</scope>
    <source>
        <strain evidence="1">ATCC PRA-425</strain>
    </source>
</reference>
<accession>A0A7J6KS38</accession>
<organism evidence="1 2">
    <name type="scientific">Perkinsus chesapeaki</name>
    <name type="common">Clam parasite</name>
    <name type="synonym">Perkinsus andrewsi</name>
    <dbReference type="NCBI Taxonomy" id="330153"/>
    <lineage>
        <taxon>Eukaryota</taxon>
        <taxon>Sar</taxon>
        <taxon>Alveolata</taxon>
        <taxon>Perkinsozoa</taxon>
        <taxon>Perkinsea</taxon>
        <taxon>Perkinsida</taxon>
        <taxon>Perkinsidae</taxon>
        <taxon>Perkinsus</taxon>
    </lineage>
</organism>
<evidence type="ECO:0000313" key="2">
    <source>
        <dbReference type="Proteomes" id="UP000591131"/>
    </source>
</evidence>
<sequence>MAAAEDAGVPSLMLSLRMIRWQIIMRFLRAKDAKAEAKVPGVASSQGSFPGKVFLREGLEVTEDQKKLAVSFFESESYFLIPPAWYSPNSAALQSEDQWLYARKGHRKGSGEPLLTDRVFGEEDFEAMKLVTFTSRSLAEVHALRKSLRHRVL</sequence>
<dbReference type="AlphaFoldDB" id="A0A7J6KS38"/>
<evidence type="ECO:0000313" key="1">
    <source>
        <dbReference type="EMBL" id="KAF4650163.1"/>
    </source>
</evidence>
<keyword evidence="2" id="KW-1185">Reference proteome</keyword>
<comment type="caution">
    <text evidence="1">The sequence shown here is derived from an EMBL/GenBank/DDBJ whole genome shotgun (WGS) entry which is preliminary data.</text>
</comment>
<protein>
    <submittedName>
        <fullName evidence="1">Uncharacterized protein</fullName>
    </submittedName>
</protein>
<proteinExistence type="predicted"/>